<dbReference type="PANTHER" id="PTHR40112">
    <property type="entry name" value="H2HPP ISOMERASE"/>
    <property type="match status" value="1"/>
</dbReference>
<dbReference type="Gene3D" id="2.60.120.10">
    <property type="entry name" value="Jelly Rolls"/>
    <property type="match status" value="1"/>
</dbReference>
<protein>
    <recommendedName>
        <fullName evidence="1">Cupin type-2 domain-containing protein</fullName>
    </recommendedName>
</protein>
<evidence type="ECO:0000259" key="1">
    <source>
        <dbReference type="Pfam" id="PF07883"/>
    </source>
</evidence>
<gene>
    <name evidence="2" type="ORF">LCGC14_2657240</name>
</gene>
<sequence length="108" mass="12523">MYFYNLLAMEFKQKREGVFFKSITGEKIQLIYIRLNPGQVTNHSHINEQMGYIIFGKVELTIGDEKKVLGPGEAYHIPSNIQHGFRVLSDQDLEYIEIFSPPKEEGKM</sequence>
<dbReference type="InterPro" id="IPR014710">
    <property type="entry name" value="RmlC-like_jellyroll"/>
</dbReference>
<dbReference type="CDD" id="cd02238">
    <property type="entry name" value="cupin_KdgF"/>
    <property type="match status" value="1"/>
</dbReference>
<name>A0A0F9C3E1_9ZZZZ</name>
<dbReference type="PANTHER" id="PTHR40112:SF1">
    <property type="entry name" value="H2HPP ISOMERASE"/>
    <property type="match status" value="1"/>
</dbReference>
<proteinExistence type="predicted"/>
<evidence type="ECO:0000313" key="2">
    <source>
        <dbReference type="EMBL" id="KKK96989.1"/>
    </source>
</evidence>
<dbReference type="AlphaFoldDB" id="A0A0F9C3E1"/>
<accession>A0A0F9C3E1</accession>
<dbReference type="InterPro" id="IPR013096">
    <property type="entry name" value="Cupin_2"/>
</dbReference>
<comment type="caution">
    <text evidence="2">The sequence shown here is derived from an EMBL/GenBank/DDBJ whole genome shotgun (WGS) entry which is preliminary data.</text>
</comment>
<feature type="domain" description="Cupin type-2" evidence="1">
    <location>
        <begin position="33"/>
        <end position="99"/>
    </location>
</feature>
<dbReference type="InterPro" id="IPR011051">
    <property type="entry name" value="RmlC_Cupin_sf"/>
</dbReference>
<dbReference type="Pfam" id="PF07883">
    <property type="entry name" value="Cupin_2"/>
    <property type="match status" value="1"/>
</dbReference>
<dbReference type="SUPFAM" id="SSF51182">
    <property type="entry name" value="RmlC-like cupins"/>
    <property type="match status" value="1"/>
</dbReference>
<organism evidence="2">
    <name type="scientific">marine sediment metagenome</name>
    <dbReference type="NCBI Taxonomy" id="412755"/>
    <lineage>
        <taxon>unclassified sequences</taxon>
        <taxon>metagenomes</taxon>
        <taxon>ecological metagenomes</taxon>
    </lineage>
</organism>
<dbReference type="EMBL" id="LAZR01046244">
    <property type="protein sequence ID" value="KKK96989.1"/>
    <property type="molecule type" value="Genomic_DNA"/>
</dbReference>
<reference evidence="2" key="1">
    <citation type="journal article" date="2015" name="Nature">
        <title>Complex archaea that bridge the gap between prokaryotes and eukaryotes.</title>
        <authorList>
            <person name="Spang A."/>
            <person name="Saw J.H."/>
            <person name="Jorgensen S.L."/>
            <person name="Zaremba-Niedzwiedzka K."/>
            <person name="Martijn J."/>
            <person name="Lind A.E."/>
            <person name="van Eijk R."/>
            <person name="Schleper C."/>
            <person name="Guy L."/>
            <person name="Ettema T.J."/>
        </authorList>
    </citation>
    <scope>NUCLEOTIDE SEQUENCE</scope>
</reference>
<dbReference type="InterPro" id="IPR052535">
    <property type="entry name" value="Bacilysin_H2HPP_isomerase"/>
</dbReference>